<proteinExistence type="inferred from homology"/>
<dbReference type="Pfam" id="PF12542">
    <property type="entry name" value="CWC25"/>
    <property type="match status" value="1"/>
</dbReference>
<dbReference type="OMA" id="SWHPHTM"/>
<sequence length="431" mass="50171">MGGGDLNMKKSWHPLLMKNQERVWKEEQSQLEERKRIEQIRKEIEEERQLKELQDLQAAAGGKKRVERVDWMYAAPSGGMGGTSEEMEAYLLGKKRIDGLLKEKEEERLSKASAVAEDRFAGAGGVVGTTMKDMQSKVRDDPLLAIKKREQAAYEALMKNPVRLREMREKAGLPVSDGRDKDRRGESRRDRDGDRDRERRSDRKRSRSRDDHRSSRRRRSSSRDRHTSSRSHRSHRDRDDRDRDHRRRSRSRSVGDSRSKRRSPSPKRSSRDEPRESRRRSPSPQRERERERMDRSPQPRRASSPRRERERPASPPRRRDYPQPHYPRPSRPQSAPQPQQSAEDLAAGRARRLAEMTSAASDLDREREKRLALIAAQERGEQAAEEEARANGKGGEKGKFLRDVQRAVFNGGMDLGERVRRGKMGLQRERD</sequence>
<feature type="domain" description="CBF1-interacting co-repressor CIR N-terminal" evidence="10">
    <location>
        <begin position="11"/>
        <end position="47"/>
    </location>
</feature>
<feature type="region of interest" description="Disordered" evidence="9">
    <location>
        <begin position="158"/>
        <end position="399"/>
    </location>
</feature>
<comment type="subcellular location">
    <subcellularLocation>
        <location evidence="1">Nucleus</location>
    </subcellularLocation>
</comment>
<feature type="coiled-coil region" evidence="8">
    <location>
        <begin position="27"/>
        <end position="57"/>
    </location>
</feature>
<evidence type="ECO:0000313" key="12">
    <source>
        <dbReference type="Proteomes" id="UP000033140"/>
    </source>
</evidence>
<keyword evidence="5 8" id="KW-0175">Coiled coil</keyword>
<evidence type="ECO:0000256" key="9">
    <source>
        <dbReference type="SAM" id="MobiDB-lite"/>
    </source>
</evidence>
<dbReference type="InterPro" id="IPR022209">
    <property type="entry name" value="CWC25"/>
</dbReference>
<keyword evidence="6" id="KW-0508">mRNA splicing</keyword>
<feature type="compositionally biased region" description="Basic and acidic residues" evidence="9">
    <location>
        <begin position="305"/>
        <end position="322"/>
    </location>
</feature>
<feature type="compositionally biased region" description="Basic and acidic residues" evidence="9">
    <location>
        <begin position="362"/>
        <end position="371"/>
    </location>
</feature>
<dbReference type="GO" id="GO:0000398">
    <property type="term" value="P:mRNA splicing, via spliceosome"/>
    <property type="evidence" value="ECO:0007669"/>
    <property type="project" value="TreeGrafter"/>
</dbReference>
<comment type="similarity">
    <text evidence="2">Belongs to the CWC25 family.</text>
</comment>
<evidence type="ECO:0000313" key="11">
    <source>
        <dbReference type="EMBL" id="GAO50295.1"/>
    </source>
</evidence>
<feature type="compositionally biased region" description="Basic and acidic residues" evidence="9">
    <location>
        <begin position="163"/>
        <end position="201"/>
    </location>
</feature>
<keyword evidence="12" id="KW-1185">Reference proteome</keyword>
<keyword evidence="3" id="KW-0507">mRNA processing</keyword>
<dbReference type="InterPro" id="IPR019339">
    <property type="entry name" value="CIR_N_dom"/>
</dbReference>
<dbReference type="GO" id="GO:0005684">
    <property type="term" value="C:U2-type spliceosomal complex"/>
    <property type="evidence" value="ECO:0007669"/>
    <property type="project" value="TreeGrafter"/>
</dbReference>
<feature type="compositionally biased region" description="Low complexity" evidence="9">
    <location>
        <begin position="331"/>
        <end position="342"/>
    </location>
</feature>
<dbReference type="InterPro" id="IPR051376">
    <property type="entry name" value="CWC25_splicing_factor"/>
</dbReference>
<comment type="caution">
    <text evidence="11">The sequence shown here is derived from an EMBL/GenBank/DDBJ whole genome shotgun (WGS) entry which is preliminary data.</text>
</comment>
<evidence type="ECO:0000256" key="6">
    <source>
        <dbReference type="ARBA" id="ARBA00023187"/>
    </source>
</evidence>
<feature type="compositionally biased region" description="Basic and acidic residues" evidence="9">
    <location>
        <begin position="378"/>
        <end position="399"/>
    </location>
</feature>
<reference evidence="11 12" key="1">
    <citation type="journal article" date="2011" name="J. Gen. Appl. Microbiol.">
        <title>Draft genome sequencing of the enigmatic yeast Saitoella complicata.</title>
        <authorList>
            <person name="Nishida H."/>
            <person name="Hamamoto M."/>
            <person name="Sugiyama J."/>
        </authorList>
    </citation>
    <scope>NUCLEOTIDE SEQUENCE [LARGE SCALE GENOMIC DNA]</scope>
    <source>
        <strain evidence="11 12">NRRL Y-17804</strain>
    </source>
</reference>
<keyword evidence="7" id="KW-0539">Nucleus</keyword>
<evidence type="ECO:0000256" key="2">
    <source>
        <dbReference type="ARBA" id="ARBA00006695"/>
    </source>
</evidence>
<evidence type="ECO:0000256" key="7">
    <source>
        <dbReference type="ARBA" id="ARBA00023242"/>
    </source>
</evidence>
<dbReference type="Proteomes" id="UP000033140">
    <property type="component" value="Unassembled WGS sequence"/>
</dbReference>
<gene>
    <name evidence="11" type="ORF">G7K_4425-t1</name>
</gene>
<dbReference type="Pfam" id="PF10197">
    <property type="entry name" value="Cir_N"/>
    <property type="match status" value="1"/>
</dbReference>
<evidence type="ECO:0000256" key="8">
    <source>
        <dbReference type="SAM" id="Coils"/>
    </source>
</evidence>
<evidence type="ECO:0000256" key="5">
    <source>
        <dbReference type="ARBA" id="ARBA00023054"/>
    </source>
</evidence>
<evidence type="ECO:0000256" key="4">
    <source>
        <dbReference type="ARBA" id="ARBA00022728"/>
    </source>
</evidence>
<dbReference type="SMART" id="SM01083">
    <property type="entry name" value="Cir_N"/>
    <property type="match status" value="1"/>
</dbReference>
<dbReference type="AlphaFoldDB" id="A0A0E9NLK5"/>
<dbReference type="EMBL" id="BACD03000031">
    <property type="protein sequence ID" value="GAO50295.1"/>
    <property type="molecule type" value="Genomic_DNA"/>
</dbReference>
<keyword evidence="4" id="KW-0747">Spliceosome</keyword>
<reference evidence="11 12" key="3">
    <citation type="journal article" date="2015" name="Genome Announc.">
        <title>Draft Genome Sequence of the Archiascomycetous Yeast Saitoella complicata.</title>
        <authorList>
            <person name="Yamauchi K."/>
            <person name="Kondo S."/>
            <person name="Hamamoto M."/>
            <person name="Takahashi Y."/>
            <person name="Ogura Y."/>
            <person name="Hayashi T."/>
            <person name="Nishida H."/>
        </authorList>
    </citation>
    <scope>NUCLEOTIDE SEQUENCE [LARGE SCALE GENOMIC DNA]</scope>
    <source>
        <strain evidence="11 12">NRRL Y-17804</strain>
    </source>
</reference>
<name>A0A0E9NLK5_SAICN</name>
<dbReference type="PANTHER" id="PTHR16196:SF0">
    <property type="entry name" value="PRE-MRNA-SPLICING FACTOR CWC25 HOMOLOG"/>
    <property type="match status" value="1"/>
</dbReference>
<evidence type="ECO:0000256" key="3">
    <source>
        <dbReference type="ARBA" id="ARBA00022664"/>
    </source>
</evidence>
<evidence type="ECO:0000259" key="10">
    <source>
        <dbReference type="SMART" id="SM01083"/>
    </source>
</evidence>
<evidence type="ECO:0000256" key="1">
    <source>
        <dbReference type="ARBA" id="ARBA00004123"/>
    </source>
</evidence>
<accession>A0A0E9NLK5</accession>
<feature type="compositionally biased region" description="Basic and acidic residues" evidence="9">
    <location>
        <begin position="285"/>
        <end position="297"/>
    </location>
</feature>
<reference evidence="11 12" key="2">
    <citation type="journal article" date="2014" name="J. Gen. Appl. Microbiol.">
        <title>The early diverging ascomycetous budding yeast Saitoella complicata has three histone deacetylases belonging to the Clr6, Hos2, and Rpd3 lineages.</title>
        <authorList>
            <person name="Nishida H."/>
            <person name="Matsumoto T."/>
            <person name="Kondo S."/>
            <person name="Hamamoto M."/>
            <person name="Yoshikawa H."/>
        </authorList>
    </citation>
    <scope>NUCLEOTIDE SEQUENCE [LARGE SCALE GENOMIC DNA]</scope>
    <source>
        <strain evidence="11 12">NRRL Y-17804</strain>
    </source>
</reference>
<dbReference type="STRING" id="698492.A0A0E9NLK5"/>
<protein>
    <recommendedName>
        <fullName evidence="10">CBF1-interacting co-repressor CIR N-terminal domain-containing protein</fullName>
    </recommendedName>
</protein>
<dbReference type="PANTHER" id="PTHR16196">
    <property type="entry name" value="CELL CYCLE CONTROL PROTEIN CWF25"/>
    <property type="match status" value="1"/>
</dbReference>
<organism evidence="11 12">
    <name type="scientific">Saitoella complicata (strain BCRC 22490 / CBS 7301 / JCM 7358 / NBRC 10748 / NRRL Y-17804)</name>
    <dbReference type="NCBI Taxonomy" id="698492"/>
    <lineage>
        <taxon>Eukaryota</taxon>
        <taxon>Fungi</taxon>
        <taxon>Dikarya</taxon>
        <taxon>Ascomycota</taxon>
        <taxon>Taphrinomycotina</taxon>
        <taxon>Taphrinomycotina incertae sedis</taxon>
        <taxon>Saitoella</taxon>
    </lineage>
</organism>